<evidence type="ECO:0000256" key="1">
    <source>
        <dbReference type="ARBA" id="ARBA00004168"/>
    </source>
</evidence>
<dbReference type="InterPro" id="IPR019931">
    <property type="entry name" value="LPXTG_anchor"/>
</dbReference>
<evidence type="ECO:0000256" key="5">
    <source>
        <dbReference type="ARBA" id="ARBA00022729"/>
    </source>
</evidence>
<feature type="domain" description="Gram-positive cocci surface proteins LPxTG" evidence="9">
    <location>
        <begin position="1894"/>
        <end position="1930"/>
    </location>
</feature>
<evidence type="ECO:0000256" key="8">
    <source>
        <dbReference type="SAM" id="Phobius"/>
    </source>
</evidence>
<dbReference type="SUPFAM" id="SSF49401">
    <property type="entry name" value="Bacterial adhesins"/>
    <property type="match status" value="6"/>
</dbReference>
<keyword evidence="3" id="KW-0134">Cell wall</keyword>
<dbReference type="InterPro" id="IPR013783">
    <property type="entry name" value="Ig-like_fold"/>
</dbReference>
<evidence type="ECO:0000259" key="9">
    <source>
        <dbReference type="PROSITE" id="PS50847"/>
    </source>
</evidence>
<dbReference type="Pfam" id="PF00746">
    <property type="entry name" value="Gram_pos_anchor"/>
    <property type="match status" value="1"/>
</dbReference>
<dbReference type="SUPFAM" id="SSF49478">
    <property type="entry name" value="Cna protein B-type domain"/>
    <property type="match status" value="10"/>
</dbReference>
<keyword evidence="8" id="KW-0812">Transmembrane</keyword>
<dbReference type="GO" id="GO:0007155">
    <property type="term" value="P:cell adhesion"/>
    <property type="evidence" value="ECO:0007669"/>
    <property type="project" value="InterPro"/>
</dbReference>
<dbReference type="PROSITE" id="PS50847">
    <property type="entry name" value="GRAM_POS_ANCHORING"/>
    <property type="match status" value="1"/>
</dbReference>
<dbReference type="PANTHER" id="PTHR36108">
    <property type="entry name" value="COLOSSIN-B-RELATED"/>
    <property type="match status" value="1"/>
</dbReference>
<protein>
    <submittedName>
        <fullName evidence="10">SpaA isopeptide-forming pilin-related protein</fullName>
    </submittedName>
</protein>
<evidence type="ECO:0000256" key="6">
    <source>
        <dbReference type="ARBA" id="ARBA00023088"/>
    </source>
</evidence>
<feature type="transmembrane region" description="Helical" evidence="8">
    <location>
        <begin position="1902"/>
        <end position="1920"/>
    </location>
</feature>
<keyword evidence="5" id="KW-0732">Signal</keyword>
<comment type="subcellular location">
    <subcellularLocation>
        <location evidence="1">Secreted</location>
        <location evidence="1">Cell wall</location>
        <topology evidence="1">Peptidoglycan-anchor</topology>
    </subcellularLocation>
</comment>
<evidence type="ECO:0000256" key="4">
    <source>
        <dbReference type="ARBA" id="ARBA00022525"/>
    </source>
</evidence>
<evidence type="ECO:0000313" key="10">
    <source>
        <dbReference type="EMBL" id="XCI28308.1"/>
    </source>
</evidence>
<reference evidence="10" key="1">
    <citation type="journal article" date="2018" name="Antonie Van Leeuwenhoek">
        <title>Proteinivorax hydrogeniformans sp. nov., an anaerobic, haloalkaliphilic bacterium fermenting proteinaceous compounds with high hydrogen production.</title>
        <authorList>
            <person name="Boltyanskaya Y."/>
            <person name="Detkova E."/>
            <person name="Pimenov N."/>
            <person name="Kevbrin V."/>
        </authorList>
    </citation>
    <scope>NUCLEOTIDE SEQUENCE</scope>
    <source>
        <strain evidence="10">Z-710</strain>
    </source>
</reference>
<dbReference type="InterPro" id="IPR008456">
    <property type="entry name" value="Collagen-bd_dom"/>
</dbReference>
<dbReference type="NCBIfam" id="TIGR01167">
    <property type="entry name" value="LPXTG_anchor"/>
    <property type="match status" value="1"/>
</dbReference>
<keyword evidence="6" id="KW-0572">Peptidoglycan-anchor</keyword>
<sequence>MDRRKAYRERKRREEMEERGFNSRRRMFRRSIALSLVFMMLMPFLGQMMPEGMLGSGGYKVFAGNLSNEDIIFEKVIFTDNEGNEYSADYPYNLNAAETGRLEIKISLPDDHEVKAGDTYTFNLPNEFDPVSATNGLLGSIGTWTVTADGVVTFTFNENVEGDNVEAEFWFAISLNEEELSDEIVQEIEFENIPGFSISFPVVPKGGTLIDKAGTINNEGFNSSEAYWRVDINTVLDEMVHPSVVDVIPDNMKYQIDSLEIIILEMTSKGDRKEGDPLDDDKYQVTVDENGDLKIEFINLTEEELKQAYRITYTTDIVEPEEGFDGTQTFANNATLTSDGEESKPAVATVSSGFGRAIEKADPDYKSGDQAFEWKINYNYNEKFIQEEFAWIEDTWSPDGVMELDQDKFKIYPVTIDENGNATVDTGNPISSDLFDLEIFDGDSGFKVTFDQDIDTQAYQIQYTTKLLGSQGTGIVDEGGSVTNTVTTGTEKTDGSSGNWGQQGIIKEHIGTDIGNKEMTWEIKLNQNSYLMENLVLTDTFIGDGMTLDEDSVAIHKDDESEFTNYDLTYTPPTPGNPGGFKIEFNELIKEPLTLTLTTNFERNSDGTATYKNQAKIEWEEDDKSYKISTGEIKGEDTKCTATNGVKFGTYNAVEQKITWEVNTNYARLPIELDYIITDEIPENQELVEGSLEVYSYEVDAAGKIFNRQPLSEGEYETKLPSDSNDQTLTVTLDNEFKDKRTAIGIRFKTKFENDLIEDDEVVNTATVTSGKNEFTLEAKVSVPFGGEYATKSGEQTGEFNERIDWEVYLNPNQSRIKDYKLVDNPDLNSILLEETFFLYKASVNEDGVLSKEGEPLIEGEDYNITIETDGLSGKQNFELTFPDEITEAYILEYSSYIDPLAPQGEEITNTFTATGLNVETIESEDGSKVTKSNAGGGDGSSVRGGLEITKTDESEEILLEGALFHLYTKDGNQLLRSGTTDADGKVVFGGLRRGDYLLKEIEAPAGYIISDELAEGIVVTLSHEGEGELLNWNEHNAFTKVRIEKVNQNDQIIEKEVKFDLYNANDDLIKQNIVAEEGVITIEDLPQGAYYLIETAAPEGYILNTEPVEFTISINDDGTQSIPIVNIVNYQGSVEISKKDEAGNPLEGARFRLETSSGSIVHENLTSNSNGIVEINDLAPGTYQLIETQAADGYIRNTEEISITIPDRLSGEPQVFEYDYTNYQGRVRLIKTDASGNPLAGAEYEIKDENGEAVFSGLTTAEDGRLLVTGISPGKYSIVEVKAPEGYIIDSTPMHFEINATNEGEPSIVVLGDWKNYQGSVELVKEDTQGNKLQGAVFSLFDQYDNLIYADLETGEDGVLMAENLAPGDYYFVETKAPDGYVINTEKISFSITSEAEGVPETVEAGTAINYQGSVELHKEDVDGNPLAGAIFTIEDGEENIIQTGLKSDENGRVFAEDLAPGDYYFVETKAAEGFIRNEVPVAFTIEGSAEGKPVVVNSGNMINYQGSVQWQKVDEAGESLAGAVFKLEKQVNDDYRIIHEDITGDENGRFSINNLEPGDYRLTEVNSEEGYILNTEAITFTISGEAKGKPETLVLDAFVNYQGKAQLIKTDKEGAPLPGAEFKLLMEDEVIKEKLISDAEGKILVTGLAPGEYSFVETKAPGGFMLDQSHFSFTIEAKTEGEPTVVSVGHAMNYQGAVQLQKVDQNGKAVSNAVFEIRDQSGNLIMGELKSNNEGVVLVENLAPGEYIIQEIKAPDGYIINPEPLFFTIDMNTMGEPKVLDLGEFVNEFVSLRILKTDSETNQPLRGATFKLTDESGENTWTLTTGEDGTAMVEGLLFGTYTIKEMEAPSGYQLDDEIHTIMIDDSKVIFEWTAVNHARIPIDDETPRGPELPKTGQQSTLLYVIMGMAIMASGLFLATRKKRKNNNE</sequence>
<dbReference type="RefSeq" id="WP_353892877.1">
    <property type="nucleotide sequence ID" value="NZ_CP159485.1"/>
</dbReference>
<evidence type="ECO:0000256" key="7">
    <source>
        <dbReference type="SAM" id="MobiDB-lite"/>
    </source>
</evidence>
<feature type="region of interest" description="Disordered" evidence="7">
    <location>
        <begin position="923"/>
        <end position="946"/>
    </location>
</feature>
<dbReference type="InterPro" id="IPR041171">
    <property type="entry name" value="SDR_Ig"/>
</dbReference>
<dbReference type="InterPro" id="IPR008966">
    <property type="entry name" value="Adhesion_dom_sf"/>
</dbReference>
<proteinExistence type="inferred from homology"/>
<comment type="similarity">
    <text evidence="2">Belongs to the serine-aspartate repeat-containing protein (SDr) family.</text>
</comment>
<reference evidence="10" key="2">
    <citation type="submission" date="2024-06" db="EMBL/GenBank/DDBJ databases">
        <authorList>
            <person name="Petrova K.O."/>
            <person name="Toshchakov S.V."/>
            <person name="Boltjanskaja Y.V."/>
            <person name="Kevbrin V.V."/>
        </authorList>
    </citation>
    <scope>NUCLEOTIDE SEQUENCE</scope>
    <source>
        <strain evidence="10">Z-710</strain>
    </source>
</reference>
<dbReference type="InterPro" id="IPR011252">
    <property type="entry name" value="Fibrogen-bd_dom1"/>
</dbReference>
<feature type="compositionally biased region" description="Basic residues" evidence="7">
    <location>
        <begin position="1"/>
        <end position="11"/>
    </location>
</feature>
<dbReference type="Gene3D" id="2.60.40.10">
    <property type="entry name" value="Immunoglobulins"/>
    <property type="match status" value="10"/>
</dbReference>
<dbReference type="Gene3D" id="2.60.40.1280">
    <property type="match status" value="1"/>
</dbReference>
<keyword evidence="8" id="KW-0472">Membrane</keyword>
<name>A0AAU8HTI3_9FIRM</name>
<dbReference type="EMBL" id="CP159485">
    <property type="protein sequence ID" value="XCI28308.1"/>
    <property type="molecule type" value="Genomic_DNA"/>
</dbReference>
<dbReference type="Pfam" id="PF17961">
    <property type="entry name" value="Big_8"/>
    <property type="match status" value="1"/>
</dbReference>
<dbReference type="Pfam" id="PF17802">
    <property type="entry name" value="SpaA"/>
    <property type="match status" value="10"/>
</dbReference>
<dbReference type="InterPro" id="IPR041033">
    <property type="entry name" value="SpaA_PFL_dom_1"/>
</dbReference>
<dbReference type="GO" id="GO:0005518">
    <property type="term" value="F:collagen binding"/>
    <property type="evidence" value="ECO:0007669"/>
    <property type="project" value="InterPro"/>
</dbReference>
<evidence type="ECO:0000256" key="2">
    <source>
        <dbReference type="ARBA" id="ARBA00007257"/>
    </source>
</evidence>
<dbReference type="Gene3D" id="2.60.40.740">
    <property type="match status" value="5"/>
</dbReference>
<gene>
    <name evidence="10" type="ORF">PRVXH_002263</name>
</gene>
<feature type="region of interest" description="Disordered" evidence="7">
    <location>
        <begin position="1"/>
        <end position="20"/>
    </location>
</feature>
<dbReference type="PANTHER" id="PTHR36108:SF13">
    <property type="entry name" value="COLOSSIN-B-RELATED"/>
    <property type="match status" value="1"/>
</dbReference>
<keyword evidence="4" id="KW-0964">Secreted</keyword>
<organism evidence="10">
    <name type="scientific">Proteinivorax hydrogeniformans</name>
    <dbReference type="NCBI Taxonomy" id="1826727"/>
    <lineage>
        <taxon>Bacteria</taxon>
        <taxon>Bacillati</taxon>
        <taxon>Bacillota</taxon>
        <taxon>Clostridia</taxon>
        <taxon>Eubacteriales</taxon>
        <taxon>Proteinivoracaceae</taxon>
        <taxon>Proteinivorax</taxon>
    </lineage>
</organism>
<evidence type="ECO:0000256" key="3">
    <source>
        <dbReference type="ARBA" id="ARBA00022512"/>
    </source>
</evidence>
<accession>A0AAU8HTI3</accession>
<dbReference type="Pfam" id="PF05737">
    <property type="entry name" value="Collagen_bind"/>
    <property type="match status" value="5"/>
</dbReference>
<keyword evidence="8" id="KW-1133">Transmembrane helix</keyword>